<keyword evidence="6" id="KW-1185">Reference proteome</keyword>
<reference evidence="5" key="1">
    <citation type="submission" date="2025-08" db="UniProtKB">
        <authorList>
            <consortium name="Ensembl"/>
        </authorList>
    </citation>
    <scope>IDENTIFICATION</scope>
</reference>
<dbReference type="PROSITE" id="PS50279">
    <property type="entry name" value="BPTI_KUNITZ_2"/>
    <property type="match status" value="1"/>
</dbReference>
<organism evidence="5 6">
    <name type="scientific">Amazona collaria</name>
    <name type="common">yellow-billed parrot</name>
    <dbReference type="NCBI Taxonomy" id="241587"/>
    <lineage>
        <taxon>Eukaryota</taxon>
        <taxon>Metazoa</taxon>
        <taxon>Chordata</taxon>
        <taxon>Craniata</taxon>
        <taxon>Vertebrata</taxon>
        <taxon>Euteleostomi</taxon>
        <taxon>Archelosauria</taxon>
        <taxon>Archosauria</taxon>
        <taxon>Dinosauria</taxon>
        <taxon>Saurischia</taxon>
        <taxon>Theropoda</taxon>
        <taxon>Coelurosauria</taxon>
        <taxon>Aves</taxon>
        <taxon>Neognathae</taxon>
        <taxon>Neoaves</taxon>
        <taxon>Telluraves</taxon>
        <taxon>Australaves</taxon>
        <taxon>Psittaciformes</taxon>
        <taxon>Psittacidae</taxon>
        <taxon>Amazona</taxon>
    </lineage>
</organism>
<evidence type="ECO:0000256" key="3">
    <source>
        <dbReference type="ARBA" id="ARBA00023157"/>
    </source>
</evidence>
<evidence type="ECO:0000256" key="1">
    <source>
        <dbReference type="ARBA" id="ARBA00022690"/>
    </source>
</evidence>
<feature type="domain" description="BPTI/Kunitz inhibitor" evidence="4">
    <location>
        <begin position="46"/>
        <end position="96"/>
    </location>
</feature>
<dbReference type="InterPro" id="IPR020901">
    <property type="entry name" value="Prtase_inh_Kunz-CS"/>
</dbReference>
<dbReference type="Proteomes" id="UP000694522">
    <property type="component" value="Unplaced"/>
</dbReference>
<dbReference type="Gene3D" id="4.10.410.10">
    <property type="entry name" value="Pancreatic trypsin inhibitor Kunitz domain"/>
    <property type="match status" value="1"/>
</dbReference>
<name>A0A8B9G3P3_9PSIT</name>
<evidence type="ECO:0000313" key="6">
    <source>
        <dbReference type="Proteomes" id="UP000694522"/>
    </source>
</evidence>
<proteinExistence type="predicted"/>
<keyword evidence="2" id="KW-0722">Serine protease inhibitor</keyword>
<dbReference type="FunFam" id="4.10.410.10:FF:000006">
    <property type="entry name" value="Serine peptidase inhibitor, Kunitz type 1"/>
    <property type="match status" value="1"/>
</dbReference>
<dbReference type="SMART" id="SM00131">
    <property type="entry name" value="KU"/>
    <property type="match status" value="1"/>
</dbReference>
<dbReference type="InterPro" id="IPR036880">
    <property type="entry name" value="Kunitz_BPTI_sf"/>
</dbReference>
<evidence type="ECO:0000259" key="4">
    <source>
        <dbReference type="PROSITE" id="PS50279"/>
    </source>
</evidence>
<sequence>MFPIYVSYIHALYVLYTFSIRALYGPYTFPTHVPYTCSVPPPPEQCLVPALTGPCRAAFPRWFYSPRDGTCRRFTYGGCRGNRNNYGSREECWQRCGRGE</sequence>
<evidence type="ECO:0000256" key="2">
    <source>
        <dbReference type="ARBA" id="ARBA00022900"/>
    </source>
</evidence>
<dbReference type="Ensembl" id="ENSACOT00000020076.1">
    <property type="protein sequence ID" value="ENSACOP00000019382.1"/>
    <property type="gene ID" value="ENSACOG00000013346.1"/>
</dbReference>
<dbReference type="InterPro" id="IPR002223">
    <property type="entry name" value="Kunitz_BPTI"/>
</dbReference>
<dbReference type="PRINTS" id="PR00759">
    <property type="entry name" value="BASICPTASE"/>
</dbReference>
<dbReference type="SUPFAM" id="SSF57362">
    <property type="entry name" value="BPTI-like"/>
    <property type="match status" value="1"/>
</dbReference>
<evidence type="ECO:0000313" key="5">
    <source>
        <dbReference type="Ensembl" id="ENSACOP00000019382.1"/>
    </source>
</evidence>
<dbReference type="AlphaFoldDB" id="A0A8B9G3P3"/>
<dbReference type="GO" id="GO:0004867">
    <property type="term" value="F:serine-type endopeptidase inhibitor activity"/>
    <property type="evidence" value="ECO:0007669"/>
    <property type="project" value="UniProtKB-KW"/>
</dbReference>
<protein>
    <recommendedName>
        <fullName evidence="4">BPTI/Kunitz inhibitor domain-containing protein</fullName>
    </recommendedName>
</protein>
<keyword evidence="3" id="KW-1015">Disulfide bond</keyword>
<dbReference type="PANTHER" id="PTHR47247:SF1">
    <property type="entry name" value="KUNITZ-TYPE PROTEASE INHIBITOR 2"/>
    <property type="match status" value="1"/>
</dbReference>
<reference evidence="5" key="2">
    <citation type="submission" date="2025-09" db="UniProtKB">
        <authorList>
            <consortium name="Ensembl"/>
        </authorList>
    </citation>
    <scope>IDENTIFICATION</scope>
</reference>
<keyword evidence="1" id="KW-0646">Protease inhibitor</keyword>
<dbReference type="PROSITE" id="PS00280">
    <property type="entry name" value="BPTI_KUNITZ_1"/>
    <property type="match status" value="1"/>
</dbReference>
<dbReference type="PANTHER" id="PTHR47247">
    <property type="entry name" value="KUNITZ-TYPE PROTEASE INHIBITOR 2"/>
    <property type="match status" value="1"/>
</dbReference>
<accession>A0A8B9G3P3</accession>
<dbReference type="Pfam" id="PF00014">
    <property type="entry name" value="Kunitz_BPTI"/>
    <property type="match status" value="1"/>
</dbReference>